<dbReference type="PANTHER" id="PTHR12385:SF14">
    <property type="entry name" value="CHOLINE TRANSPORTER-LIKE 2"/>
    <property type="match status" value="1"/>
</dbReference>
<feature type="transmembrane region" description="Helical" evidence="7">
    <location>
        <begin position="366"/>
        <end position="382"/>
    </location>
</feature>
<feature type="transmembrane region" description="Helical" evidence="7">
    <location>
        <begin position="252"/>
        <end position="274"/>
    </location>
</feature>
<evidence type="ECO:0000256" key="1">
    <source>
        <dbReference type="ARBA" id="ARBA00004141"/>
    </source>
</evidence>
<keyword evidence="6" id="KW-0325">Glycoprotein</keyword>
<evidence type="ECO:0000256" key="3">
    <source>
        <dbReference type="ARBA" id="ARBA00022692"/>
    </source>
</evidence>
<comment type="function">
    <text evidence="7">Probably involved in transport through the plasma membrane.</text>
</comment>
<dbReference type="GO" id="GO:0005886">
    <property type="term" value="C:plasma membrane"/>
    <property type="evidence" value="ECO:0007669"/>
    <property type="project" value="UniProtKB-SubCell"/>
</dbReference>
<dbReference type="InterPro" id="IPR007603">
    <property type="entry name" value="Choline_transptr-like"/>
</dbReference>
<feature type="transmembrane region" description="Helical" evidence="7">
    <location>
        <begin position="205"/>
        <end position="232"/>
    </location>
</feature>
<comment type="caution">
    <text evidence="8">The sequence shown here is derived from an EMBL/GenBank/DDBJ whole genome shotgun (WGS) entry which is preliminary data.</text>
</comment>
<dbReference type="EMBL" id="QEAP01000390">
    <property type="protein sequence ID" value="TPX67609.1"/>
    <property type="molecule type" value="Genomic_DNA"/>
</dbReference>
<keyword evidence="3 7" id="KW-0812">Transmembrane</keyword>
<feature type="transmembrane region" description="Helical" evidence="7">
    <location>
        <begin position="402"/>
        <end position="427"/>
    </location>
</feature>
<evidence type="ECO:0000256" key="7">
    <source>
        <dbReference type="RuleBase" id="RU368066"/>
    </source>
</evidence>
<evidence type="ECO:0000256" key="6">
    <source>
        <dbReference type="ARBA" id="ARBA00023180"/>
    </source>
</evidence>
<feature type="transmembrane region" description="Helical" evidence="7">
    <location>
        <begin position="535"/>
        <end position="559"/>
    </location>
</feature>
<keyword evidence="9" id="KW-1185">Reference proteome</keyword>
<evidence type="ECO:0000313" key="9">
    <source>
        <dbReference type="Proteomes" id="UP000320333"/>
    </source>
</evidence>
<dbReference type="PANTHER" id="PTHR12385">
    <property type="entry name" value="CHOLINE TRANSPORTER-LIKE (SLC FAMILY 44)"/>
    <property type="match status" value="1"/>
</dbReference>
<proteinExistence type="inferred from homology"/>
<protein>
    <recommendedName>
        <fullName evidence="7">Protein PNS1</fullName>
    </recommendedName>
</protein>
<feature type="transmembrane region" description="Helical" evidence="7">
    <location>
        <begin position="178"/>
        <end position="198"/>
    </location>
</feature>
<dbReference type="AlphaFoldDB" id="A0A507EU57"/>
<feature type="transmembrane region" description="Helical" evidence="7">
    <location>
        <begin position="498"/>
        <end position="523"/>
    </location>
</feature>
<accession>A0A507EU57</accession>
<dbReference type="OrthoDB" id="420519at2759"/>
<evidence type="ECO:0000256" key="5">
    <source>
        <dbReference type="ARBA" id="ARBA00023136"/>
    </source>
</evidence>
<dbReference type="GO" id="GO:0022857">
    <property type="term" value="F:transmembrane transporter activity"/>
    <property type="evidence" value="ECO:0007669"/>
    <property type="project" value="UniProtKB-UniRule"/>
</dbReference>
<dbReference type="Proteomes" id="UP000320333">
    <property type="component" value="Unassembled WGS sequence"/>
</dbReference>
<comment type="subcellular location">
    <subcellularLocation>
        <location evidence="7">Cell membrane</location>
        <topology evidence="7">Multi-pass membrane protein</topology>
    </subcellularLocation>
    <subcellularLocation>
        <location evidence="1">Membrane</location>
        <topology evidence="1">Multi-pass membrane protein</topology>
    </subcellularLocation>
</comment>
<keyword evidence="4 7" id="KW-1133">Transmembrane helix</keyword>
<sequence length="613" mass="68934">MGEEKAAPPMGLATKRKCHDVIFLILMLAFWVGMWLIANTALKYGNPMLLLKPQDSYGNRCGTAKVQNGISLLDRPFLYYNNPAQPAAAPSICIAECPSVTTYPTIGNNICNYGITLTDANFAENTAKFQCAPLIIQSKPIMNKCIPSDPSATSFAASAASDASSKMQDIFQDVMVAWPYYIAAALLSLGVAYIWVYFLRLFAKVMVWLTIIIINLVFAAISGACYYVWVLQQNVIDNSNSVPDYVVFTRDAGKYGCFVFLALFVLMVIFTIFMRNKIRIACEVLKETSIAIGKMPYIIIFPLFLWAGCVILLVYFIIIALYLVSIDDGVTLSGLNIELRDKYTVYYLLIYHCFGFFWMYAFLQGVNQTTISGSFAAYYWVLDKMDMQKHPITKSAYRTVRYHLGSIAFGSMLIAIVQTLRVIMLLFKRMAKKSKLKFLIPIIDCCQCYLKWLEELVKWISKNGYILVAIEGENFCKSCTTALGLLTRNVLRLIAVDLVGDMIIILSKVCITASTVMILYAFISWQSKLIVIQIIYIPLVICGLIAFFVASAFMSVYALGIDSIFMCFLIDVEKNDGSPAKPFYMSESLKNIMHEESAKKLSKRVEPMAIEEY</sequence>
<evidence type="ECO:0000313" key="8">
    <source>
        <dbReference type="EMBL" id="TPX67609.1"/>
    </source>
</evidence>
<gene>
    <name evidence="8" type="ORF">CcCBS67573_g07450</name>
</gene>
<keyword evidence="5 7" id="KW-0472">Membrane</keyword>
<dbReference type="Pfam" id="PF04515">
    <property type="entry name" value="Choline_transpo"/>
    <property type="match status" value="1"/>
</dbReference>
<evidence type="ECO:0000256" key="2">
    <source>
        <dbReference type="ARBA" id="ARBA00007168"/>
    </source>
</evidence>
<comment type="similarity">
    <text evidence="2 7">Belongs to the CTL (choline transporter-like) family.</text>
</comment>
<evidence type="ECO:0000256" key="4">
    <source>
        <dbReference type="ARBA" id="ARBA00022989"/>
    </source>
</evidence>
<reference evidence="8 9" key="1">
    <citation type="journal article" date="2019" name="Sci. Rep.">
        <title>Comparative genomics of chytrid fungi reveal insights into the obligate biotrophic and pathogenic lifestyle of Synchytrium endobioticum.</title>
        <authorList>
            <person name="van de Vossenberg B.T.L.H."/>
            <person name="Warris S."/>
            <person name="Nguyen H.D.T."/>
            <person name="van Gent-Pelzer M.P.E."/>
            <person name="Joly D.L."/>
            <person name="van de Geest H.C."/>
            <person name="Bonants P.J.M."/>
            <person name="Smith D.S."/>
            <person name="Levesque C.A."/>
            <person name="van der Lee T.A.J."/>
        </authorList>
    </citation>
    <scope>NUCLEOTIDE SEQUENCE [LARGE SCALE GENOMIC DNA]</scope>
    <source>
        <strain evidence="8 9">CBS 675.73</strain>
    </source>
</reference>
<organism evidence="8 9">
    <name type="scientific">Chytriomyces confervae</name>
    <dbReference type="NCBI Taxonomy" id="246404"/>
    <lineage>
        <taxon>Eukaryota</taxon>
        <taxon>Fungi</taxon>
        <taxon>Fungi incertae sedis</taxon>
        <taxon>Chytridiomycota</taxon>
        <taxon>Chytridiomycota incertae sedis</taxon>
        <taxon>Chytridiomycetes</taxon>
        <taxon>Chytridiales</taxon>
        <taxon>Chytriomycetaceae</taxon>
        <taxon>Chytriomyces</taxon>
    </lineage>
</organism>
<name>A0A507EU57_9FUNG</name>
<feature type="transmembrane region" description="Helical" evidence="7">
    <location>
        <begin position="21"/>
        <end position="42"/>
    </location>
</feature>
<feature type="transmembrane region" description="Helical" evidence="7">
    <location>
        <begin position="295"/>
        <end position="324"/>
    </location>
</feature>